<evidence type="ECO:0000313" key="1">
    <source>
        <dbReference type="EMBL" id="KOY82518.1"/>
    </source>
</evidence>
<organism evidence="1 2">
    <name type="scientific">Lysinibacillus macroides</name>
    <dbReference type="NCBI Taxonomy" id="33935"/>
    <lineage>
        <taxon>Bacteria</taxon>
        <taxon>Bacillati</taxon>
        <taxon>Bacillota</taxon>
        <taxon>Bacilli</taxon>
        <taxon>Bacillales</taxon>
        <taxon>Bacillaceae</taxon>
        <taxon>Lysinibacillus</taxon>
    </lineage>
</organism>
<dbReference type="OrthoDB" id="2583792at2"/>
<proteinExistence type="predicted"/>
<accession>A0A0M9DJ73</accession>
<name>A0A0M9DJ73_9BACI</name>
<sequence length="210" mass="23717">MTKDYIVIHPCNIFSQGQADERFDIIDMYDLPNVELSSYKCMVILGFADQEFLQEERQIIADFLASKKIVCFFGNLVTDWLPGQQAFIAKEIHNHWDYDISIAKQHVIFEGVTEEDMTINKGVKGFFARGHHPAPADAEILLILPDGEPVTFIDRSSTNGTIFMHAGNNLFHIGGMVPATTKTTNRIPAQLMQWVQEEYRYLTEGGASDA</sequence>
<dbReference type="Proteomes" id="UP000037977">
    <property type="component" value="Unassembled WGS sequence"/>
</dbReference>
<comment type="caution">
    <text evidence="1">The sequence shown here is derived from an EMBL/GenBank/DDBJ whole genome shotgun (WGS) entry which is preliminary data.</text>
</comment>
<evidence type="ECO:0008006" key="3">
    <source>
        <dbReference type="Google" id="ProtNLM"/>
    </source>
</evidence>
<keyword evidence="2" id="KW-1185">Reference proteome</keyword>
<dbReference type="AlphaFoldDB" id="A0A0M9DJ73"/>
<gene>
    <name evidence="1" type="ORF">ADM90_04045</name>
</gene>
<protein>
    <recommendedName>
        <fullName evidence="3">Phosphate starvation-inducible protein PhoH</fullName>
    </recommendedName>
</protein>
<dbReference type="EMBL" id="LGCI01000005">
    <property type="protein sequence ID" value="KOY82518.1"/>
    <property type="molecule type" value="Genomic_DNA"/>
</dbReference>
<dbReference type="PATRIC" id="fig|33935.3.peg.225"/>
<dbReference type="RefSeq" id="WP_053993770.1">
    <property type="nucleotide sequence ID" value="NZ_CP065643.1"/>
</dbReference>
<dbReference type="STRING" id="33935.ADM90_04045"/>
<reference evidence="1 2" key="1">
    <citation type="submission" date="2015-07" db="EMBL/GenBank/DDBJ databases">
        <title>Genome sequencing project for genomic taxonomy and phylogenomics of Bacillus-like bacteria.</title>
        <authorList>
            <person name="Liu B."/>
            <person name="Wang J."/>
            <person name="Zhu Y."/>
            <person name="Liu G."/>
            <person name="Chen Q."/>
            <person name="Chen Z."/>
            <person name="Che J."/>
            <person name="Ge C."/>
            <person name="Shi H."/>
            <person name="Pan Z."/>
            <person name="Liu X."/>
        </authorList>
    </citation>
    <scope>NUCLEOTIDE SEQUENCE [LARGE SCALE GENOMIC DNA]</scope>
    <source>
        <strain evidence="1 2">DSM 54</strain>
    </source>
</reference>
<evidence type="ECO:0000313" key="2">
    <source>
        <dbReference type="Proteomes" id="UP000037977"/>
    </source>
</evidence>